<keyword evidence="7 10" id="KW-0472">Membrane</keyword>
<evidence type="ECO:0000256" key="10">
    <source>
        <dbReference type="SAM" id="Phobius"/>
    </source>
</evidence>
<dbReference type="OrthoDB" id="9807778at2"/>
<dbReference type="CDD" id="cd04187">
    <property type="entry name" value="DPM1_like_bac"/>
    <property type="match status" value="1"/>
</dbReference>
<evidence type="ECO:0000256" key="6">
    <source>
        <dbReference type="ARBA" id="ARBA00022989"/>
    </source>
</evidence>
<dbReference type="Pfam" id="PF00535">
    <property type="entry name" value="Glycos_transf_2"/>
    <property type="match status" value="1"/>
</dbReference>
<feature type="domain" description="Glycosyltransferase 2-like" evidence="11">
    <location>
        <begin position="60"/>
        <end position="222"/>
    </location>
</feature>
<feature type="region of interest" description="Disordered" evidence="9">
    <location>
        <begin position="1"/>
        <end position="41"/>
    </location>
</feature>
<comment type="similarity">
    <text evidence="8">Belongs to the glycosyltransferase 2 family. GtrB subfamily.</text>
</comment>
<dbReference type="Gene3D" id="3.90.550.10">
    <property type="entry name" value="Spore Coat Polysaccharide Biosynthesis Protein SpsA, Chain A"/>
    <property type="match status" value="1"/>
</dbReference>
<dbReference type="SUPFAM" id="SSF53448">
    <property type="entry name" value="Nucleotide-diphospho-sugar transferases"/>
    <property type="match status" value="1"/>
</dbReference>
<proteinExistence type="inferred from homology"/>
<evidence type="ECO:0000256" key="2">
    <source>
        <dbReference type="ARBA" id="ARBA00022475"/>
    </source>
</evidence>
<gene>
    <name evidence="12" type="ORF">DLM85_18325</name>
</gene>
<dbReference type="GO" id="GO:0005886">
    <property type="term" value="C:plasma membrane"/>
    <property type="evidence" value="ECO:0007669"/>
    <property type="project" value="UniProtKB-SubCell"/>
</dbReference>
<name>A0A328BFP7_9BACT</name>
<dbReference type="AlphaFoldDB" id="A0A328BFP7"/>
<keyword evidence="2" id="KW-1003">Cell membrane</keyword>
<evidence type="ECO:0000313" key="13">
    <source>
        <dbReference type="Proteomes" id="UP000248553"/>
    </source>
</evidence>
<comment type="caution">
    <text evidence="12">The sequence shown here is derived from an EMBL/GenBank/DDBJ whole genome shotgun (WGS) entry which is preliminary data.</text>
</comment>
<dbReference type="GO" id="GO:0016757">
    <property type="term" value="F:glycosyltransferase activity"/>
    <property type="evidence" value="ECO:0007669"/>
    <property type="project" value="UniProtKB-KW"/>
</dbReference>
<dbReference type="InterPro" id="IPR001173">
    <property type="entry name" value="Glyco_trans_2-like"/>
</dbReference>
<keyword evidence="5 10" id="KW-0812">Transmembrane</keyword>
<keyword evidence="6 10" id="KW-1133">Transmembrane helix</keyword>
<sequence>MPPAWRCATPARTSSSTTCSSARSIPTCTGPTSSAAPCSTATASPPDPFPLPCHPPVDLSVVIPIYNEAANIPALYQRLRGVIDPMGVRCEFIFINDGSRDNSLALILALAAQHPDVRFIDLSRNFGHQIAVTAGLDLSQGQAVAIIDADLQDPPELIPELYRKMREGYEVVYAKRRRREGESAMKLFTAKLFYRILAKITNVSIPVDTGDFRIISRKVVQALKQMPEQNKFLRGQISWIGYRQTYVEYDRAQRAGGETGYTYRKMLRLALDGITAFSDVPLKAATLMGFGATGIAFLVLLYTLYERFITRDYQPGWASLMVSILFLGGVQLIAVGVIGEYLARLGANVRHRPLYIISDTNITEPAPAGRG</sequence>
<comment type="subcellular location">
    <subcellularLocation>
        <location evidence="1">Cell membrane</location>
        <topology evidence="1">Multi-pass membrane protein</topology>
    </subcellularLocation>
</comment>
<evidence type="ECO:0000313" key="12">
    <source>
        <dbReference type="EMBL" id="RAK64644.1"/>
    </source>
</evidence>
<dbReference type="PANTHER" id="PTHR48090">
    <property type="entry name" value="UNDECAPRENYL-PHOSPHATE 4-DEOXY-4-FORMAMIDO-L-ARABINOSE TRANSFERASE-RELATED"/>
    <property type="match status" value="1"/>
</dbReference>
<accession>A0A328BFP7</accession>
<evidence type="ECO:0000256" key="1">
    <source>
        <dbReference type="ARBA" id="ARBA00004651"/>
    </source>
</evidence>
<dbReference type="EMBL" id="QHKM01000006">
    <property type="protein sequence ID" value="RAK64644.1"/>
    <property type="molecule type" value="Genomic_DNA"/>
</dbReference>
<dbReference type="InterPro" id="IPR050256">
    <property type="entry name" value="Glycosyltransferase_2"/>
</dbReference>
<keyword evidence="13" id="KW-1185">Reference proteome</keyword>
<evidence type="ECO:0000259" key="11">
    <source>
        <dbReference type="Pfam" id="PF00535"/>
    </source>
</evidence>
<keyword evidence="3" id="KW-0328">Glycosyltransferase</keyword>
<dbReference type="PANTHER" id="PTHR48090:SF1">
    <property type="entry name" value="PROPHAGE BACTOPRENOL GLUCOSYL TRANSFERASE HOMOLOG"/>
    <property type="match status" value="1"/>
</dbReference>
<keyword evidence="4 12" id="KW-0808">Transferase</keyword>
<dbReference type="Proteomes" id="UP000248553">
    <property type="component" value="Unassembled WGS sequence"/>
</dbReference>
<evidence type="ECO:0000256" key="8">
    <source>
        <dbReference type="ARBA" id="ARBA00038152"/>
    </source>
</evidence>
<evidence type="ECO:0000256" key="7">
    <source>
        <dbReference type="ARBA" id="ARBA00023136"/>
    </source>
</evidence>
<evidence type="ECO:0000256" key="5">
    <source>
        <dbReference type="ARBA" id="ARBA00022692"/>
    </source>
</evidence>
<reference evidence="13" key="1">
    <citation type="submission" date="2018-05" db="EMBL/GenBank/DDBJ databases">
        <authorList>
            <person name="Nie L."/>
        </authorList>
    </citation>
    <scope>NUCLEOTIDE SEQUENCE [LARGE SCALE GENOMIC DNA]</scope>
    <source>
        <strain evidence="13">NL</strain>
    </source>
</reference>
<evidence type="ECO:0000256" key="4">
    <source>
        <dbReference type="ARBA" id="ARBA00022679"/>
    </source>
</evidence>
<feature type="transmembrane region" description="Helical" evidence="10">
    <location>
        <begin position="317"/>
        <end position="343"/>
    </location>
</feature>
<dbReference type="InterPro" id="IPR029044">
    <property type="entry name" value="Nucleotide-diphossugar_trans"/>
</dbReference>
<feature type="transmembrane region" description="Helical" evidence="10">
    <location>
        <begin position="284"/>
        <end position="305"/>
    </location>
</feature>
<evidence type="ECO:0000256" key="9">
    <source>
        <dbReference type="SAM" id="MobiDB-lite"/>
    </source>
</evidence>
<dbReference type="FunFam" id="3.90.550.10:FF:000079">
    <property type="entry name" value="Probable glycosyl transferase"/>
    <property type="match status" value="1"/>
</dbReference>
<organism evidence="12 13">
    <name type="scientific">Hymenobacter edaphi</name>
    <dbReference type="NCBI Taxonomy" id="2211146"/>
    <lineage>
        <taxon>Bacteria</taxon>
        <taxon>Pseudomonadati</taxon>
        <taxon>Bacteroidota</taxon>
        <taxon>Cytophagia</taxon>
        <taxon>Cytophagales</taxon>
        <taxon>Hymenobacteraceae</taxon>
        <taxon>Hymenobacter</taxon>
    </lineage>
</organism>
<evidence type="ECO:0000256" key="3">
    <source>
        <dbReference type="ARBA" id="ARBA00022676"/>
    </source>
</evidence>
<protein>
    <submittedName>
        <fullName evidence="12">Glycosyltransferase</fullName>
    </submittedName>
</protein>